<dbReference type="Proteomes" id="UP000663864">
    <property type="component" value="Unassembled WGS sequence"/>
</dbReference>
<sequence length="424" mass="49149">MVQYNIQENQQLRIFGPFFATMLLTIVVWVYMYIRRIHFISSMNLRPEQLIRPGELARISPPAVSNPSDNLKNLFEVPVLFYALSIYLYITKQVDTTYVVAAWIFFVFRVLHSSIHLVIILVTIFLFSPIITFLLILIPIILLCVFKQFWYLFIILSICLIYGCWFFFDYRTDSKGGRWSDRFRRLCIWKQFANYFPLKLIKNEDLDSNRNYIFGYHPHGAFALSAFGNFATDATHFSTYFPNIRPHLMLLRLQFLFPCTRDLFLNLGACCVSRNSCEYLLSGKCGQGNALVIVLGGVPEMHATRNDTMIFYIKRRKGFVRLALKYGASLVPVISFGENELYERQTCFNLIPNGIPCGRSIIGHIPLRNPVITVVGKPIHVNQIVDPTTTDIDQLHNEYIQAIEQLFETNKCQYGLEHVNLEII</sequence>
<dbReference type="PANTHER" id="PTHR12317:SF0">
    <property type="entry name" value="ACYLTRANSFERASE"/>
    <property type="match status" value="1"/>
</dbReference>
<evidence type="ECO:0000256" key="10">
    <source>
        <dbReference type="ARBA" id="ARBA00022989"/>
    </source>
</evidence>
<evidence type="ECO:0000256" key="11">
    <source>
        <dbReference type="ARBA" id="ARBA00023098"/>
    </source>
</evidence>
<dbReference type="AlphaFoldDB" id="A0A814SMI1"/>
<evidence type="ECO:0000256" key="9">
    <source>
        <dbReference type="ARBA" id="ARBA00022824"/>
    </source>
</evidence>
<keyword evidence="5" id="KW-0444">Lipid biosynthesis</keyword>
<dbReference type="EC" id="2.3.1.-" evidence="14"/>
<comment type="caution">
    <text evidence="14">Lacks conserved residue(s) required for the propagation of feature annotation.</text>
</comment>
<comment type="pathway">
    <text evidence="2">Glycerolipid metabolism; triacylglycerol biosynthesis.</text>
</comment>
<feature type="transmembrane region" description="Helical" evidence="14">
    <location>
        <begin position="118"/>
        <end position="143"/>
    </location>
</feature>
<evidence type="ECO:0000313" key="16">
    <source>
        <dbReference type="EMBL" id="CAF3576846.1"/>
    </source>
</evidence>
<dbReference type="SUPFAM" id="SSF161084">
    <property type="entry name" value="MAPEG domain-like"/>
    <property type="match status" value="1"/>
</dbReference>
<feature type="transmembrane region" description="Helical" evidence="14">
    <location>
        <begin position="73"/>
        <end position="90"/>
    </location>
</feature>
<comment type="similarity">
    <text evidence="4 14">Belongs to the diacylglycerol acyltransferase family.</text>
</comment>
<evidence type="ECO:0000256" key="6">
    <source>
        <dbReference type="ARBA" id="ARBA00022679"/>
    </source>
</evidence>
<dbReference type="GO" id="GO:0006071">
    <property type="term" value="P:glycerol metabolic process"/>
    <property type="evidence" value="ECO:0007669"/>
    <property type="project" value="UniProtKB-KW"/>
</dbReference>
<keyword evidence="10 14" id="KW-1133">Transmembrane helix</keyword>
<evidence type="ECO:0000256" key="13">
    <source>
        <dbReference type="ARBA" id="ARBA00023315"/>
    </source>
</evidence>
<evidence type="ECO:0000256" key="1">
    <source>
        <dbReference type="ARBA" id="ARBA00004477"/>
    </source>
</evidence>
<dbReference type="Proteomes" id="UP000663836">
    <property type="component" value="Unassembled WGS sequence"/>
</dbReference>
<dbReference type="Pfam" id="PF03982">
    <property type="entry name" value="DAGAT"/>
    <property type="match status" value="2"/>
</dbReference>
<dbReference type="Pfam" id="PF01124">
    <property type="entry name" value="MAPEG"/>
    <property type="match status" value="1"/>
</dbReference>
<evidence type="ECO:0000256" key="7">
    <source>
        <dbReference type="ARBA" id="ARBA00022692"/>
    </source>
</evidence>
<evidence type="ECO:0000256" key="3">
    <source>
        <dbReference type="ARBA" id="ARBA00005189"/>
    </source>
</evidence>
<evidence type="ECO:0000256" key="8">
    <source>
        <dbReference type="ARBA" id="ARBA00022798"/>
    </source>
</evidence>
<feature type="transmembrane region" description="Helical" evidence="14">
    <location>
        <begin position="96"/>
        <end position="111"/>
    </location>
</feature>
<comment type="subcellular location">
    <subcellularLocation>
        <location evidence="1 14">Endoplasmic reticulum membrane</location>
        <topology evidence="1 14">Multi-pass membrane protein</topology>
    </subcellularLocation>
</comment>
<evidence type="ECO:0000256" key="2">
    <source>
        <dbReference type="ARBA" id="ARBA00004771"/>
    </source>
</evidence>
<evidence type="ECO:0000256" key="5">
    <source>
        <dbReference type="ARBA" id="ARBA00022516"/>
    </source>
</evidence>
<dbReference type="InterPro" id="IPR001129">
    <property type="entry name" value="Membr-assoc_MAPEG"/>
</dbReference>
<keyword evidence="13" id="KW-0012">Acyltransferase</keyword>
<keyword evidence="8" id="KW-0319">Glycerol metabolism</keyword>
<dbReference type="EMBL" id="CAJNOT010001129">
    <property type="protein sequence ID" value="CAF1150368.1"/>
    <property type="molecule type" value="Genomic_DNA"/>
</dbReference>
<feature type="transmembrane region" description="Helical" evidence="14">
    <location>
        <begin position="149"/>
        <end position="168"/>
    </location>
</feature>
<keyword evidence="12 14" id="KW-0472">Membrane</keyword>
<dbReference type="EMBL" id="CAJOBD010000104">
    <property type="protein sequence ID" value="CAF3576846.1"/>
    <property type="molecule type" value="Genomic_DNA"/>
</dbReference>
<evidence type="ECO:0000313" key="17">
    <source>
        <dbReference type="Proteomes" id="UP000663864"/>
    </source>
</evidence>
<name>A0A814SMI1_9BILA</name>
<evidence type="ECO:0000256" key="4">
    <source>
        <dbReference type="ARBA" id="ARBA00005420"/>
    </source>
</evidence>
<keyword evidence="11" id="KW-0443">Lipid metabolism</keyword>
<dbReference type="Gene3D" id="1.20.120.550">
    <property type="entry name" value="Membrane associated eicosanoid/glutathione metabolism-like domain"/>
    <property type="match status" value="1"/>
</dbReference>
<comment type="caution">
    <text evidence="15">The sequence shown here is derived from an EMBL/GenBank/DDBJ whole genome shotgun (WGS) entry which is preliminary data.</text>
</comment>
<evidence type="ECO:0000313" key="15">
    <source>
        <dbReference type="EMBL" id="CAF1150368.1"/>
    </source>
</evidence>
<accession>A0A814SMI1</accession>
<dbReference type="PANTHER" id="PTHR12317">
    <property type="entry name" value="DIACYLGLYCEROL O-ACYLTRANSFERASE"/>
    <property type="match status" value="1"/>
</dbReference>
<dbReference type="GO" id="GO:0019432">
    <property type="term" value="P:triglyceride biosynthetic process"/>
    <property type="evidence" value="ECO:0007669"/>
    <property type="project" value="TreeGrafter"/>
</dbReference>
<feature type="transmembrane region" description="Helical" evidence="14">
    <location>
        <begin position="14"/>
        <end position="34"/>
    </location>
</feature>
<proteinExistence type="inferred from homology"/>
<evidence type="ECO:0000256" key="14">
    <source>
        <dbReference type="RuleBase" id="RU367023"/>
    </source>
</evidence>
<dbReference type="GO" id="GO:0005789">
    <property type="term" value="C:endoplasmic reticulum membrane"/>
    <property type="evidence" value="ECO:0007669"/>
    <property type="project" value="UniProtKB-SubCell"/>
</dbReference>
<keyword evidence="6 14" id="KW-0808">Transferase</keyword>
<organism evidence="15 17">
    <name type="scientific">Rotaria sordida</name>
    <dbReference type="NCBI Taxonomy" id="392033"/>
    <lineage>
        <taxon>Eukaryota</taxon>
        <taxon>Metazoa</taxon>
        <taxon>Spiralia</taxon>
        <taxon>Gnathifera</taxon>
        <taxon>Rotifera</taxon>
        <taxon>Eurotatoria</taxon>
        <taxon>Bdelloidea</taxon>
        <taxon>Philodinida</taxon>
        <taxon>Philodinidae</taxon>
        <taxon>Rotaria</taxon>
    </lineage>
</organism>
<dbReference type="GO" id="GO:0004144">
    <property type="term" value="F:diacylglycerol O-acyltransferase activity"/>
    <property type="evidence" value="ECO:0007669"/>
    <property type="project" value="TreeGrafter"/>
</dbReference>
<evidence type="ECO:0000256" key="12">
    <source>
        <dbReference type="ARBA" id="ARBA00023136"/>
    </source>
</evidence>
<comment type="pathway">
    <text evidence="3">Lipid metabolism.</text>
</comment>
<dbReference type="InterPro" id="IPR007130">
    <property type="entry name" value="DAGAT"/>
</dbReference>
<gene>
    <name evidence="16" type="ORF">JBS370_LOCUS2604</name>
    <name evidence="15" type="ORF">ZHD862_LOCUS20133</name>
</gene>
<dbReference type="InterPro" id="IPR023352">
    <property type="entry name" value="MAPEG-like_dom_sf"/>
</dbReference>
<keyword evidence="7 14" id="KW-0812">Transmembrane</keyword>
<keyword evidence="9 14" id="KW-0256">Endoplasmic reticulum</keyword>
<reference evidence="15" key="1">
    <citation type="submission" date="2021-02" db="EMBL/GenBank/DDBJ databases">
        <authorList>
            <person name="Nowell W R."/>
        </authorList>
    </citation>
    <scope>NUCLEOTIDE SEQUENCE</scope>
</reference>
<dbReference type="CDD" id="cd07987">
    <property type="entry name" value="LPLAT_MGAT-like"/>
    <property type="match status" value="1"/>
</dbReference>
<protein>
    <recommendedName>
        <fullName evidence="14">Acyltransferase</fullName>
        <ecNumber evidence="14">2.3.1.-</ecNumber>
    </recommendedName>
</protein>